<dbReference type="GO" id="GO:0030436">
    <property type="term" value="P:asexual sporulation"/>
    <property type="evidence" value="ECO:0007669"/>
    <property type="project" value="InterPro"/>
</dbReference>
<sequence>MNKQRAIEITNSPVMINVTYNGIPVYIQHVDEMQETARIYPIDQPQNEHQVSLDSLSED</sequence>
<dbReference type="AlphaFoldDB" id="A0A6B8RSE5"/>
<comment type="subcellular location">
    <subcellularLocation>
        <location evidence="1">Spore core</location>
    </subcellularLocation>
</comment>
<keyword evidence="5" id="KW-1185">Reference proteome</keyword>
<proteinExistence type="inferred from homology"/>
<dbReference type="Proteomes" id="UP000426246">
    <property type="component" value="Chromosome"/>
</dbReference>
<name>A0A6B8RSE5_9BACL</name>
<dbReference type="OrthoDB" id="1683648at2"/>
<evidence type="ECO:0000256" key="1">
    <source>
        <dbReference type="ARBA" id="ARBA00004288"/>
    </source>
</evidence>
<comment type="similarity">
    <text evidence="2">Belongs to the SspH family.</text>
</comment>
<protein>
    <submittedName>
        <fullName evidence="4">H-type small acid-soluble spore protein</fullName>
    </submittedName>
</protein>
<gene>
    <name evidence="4" type="ORF">EHS13_26305</name>
</gene>
<reference evidence="5" key="1">
    <citation type="submission" date="2018-11" db="EMBL/GenBank/DDBJ databases">
        <title>Complete genome sequence of Paenibacillus sp. ML311-T8.</title>
        <authorList>
            <person name="Nam Y.-D."/>
            <person name="Kang J."/>
            <person name="Chung W.-H."/>
            <person name="Park Y.S."/>
        </authorList>
    </citation>
    <scope>NUCLEOTIDE SEQUENCE [LARGE SCALE GENOMIC DNA]</scope>
    <source>
        <strain evidence="5">ML311-T8</strain>
    </source>
</reference>
<keyword evidence="3" id="KW-0749">Sporulation</keyword>
<dbReference type="RefSeq" id="WP_155703248.1">
    <property type="nucleotide sequence ID" value="NZ_CP034235.1"/>
</dbReference>
<organism evidence="4 5">
    <name type="scientific">Paenibacillus psychroresistens</name>
    <dbReference type="NCBI Taxonomy" id="1778678"/>
    <lineage>
        <taxon>Bacteria</taxon>
        <taxon>Bacillati</taxon>
        <taxon>Bacillota</taxon>
        <taxon>Bacilli</taxon>
        <taxon>Bacillales</taxon>
        <taxon>Paenibacillaceae</taxon>
        <taxon>Paenibacillus</taxon>
    </lineage>
</organism>
<dbReference type="GO" id="GO:0030435">
    <property type="term" value="P:sporulation resulting in formation of a cellular spore"/>
    <property type="evidence" value="ECO:0007669"/>
    <property type="project" value="UniProtKB-KW"/>
</dbReference>
<dbReference type="GO" id="GO:0042601">
    <property type="term" value="C:endospore-forming forespore"/>
    <property type="evidence" value="ECO:0007669"/>
    <property type="project" value="InterPro"/>
</dbReference>
<dbReference type="KEGG" id="ppsc:EHS13_26305"/>
<evidence type="ECO:0000256" key="3">
    <source>
        <dbReference type="ARBA" id="ARBA00022969"/>
    </source>
</evidence>
<evidence type="ECO:0000313" key="4">
    <source>
        <dbReference type="EMBL" id="QGQ98148.1"/>
    </source>
</evidence>
<dbReference type="NCBIfam" id="TIGR02861">
    <property type="entry name" value="SASP_H"/>
    <property type="match status" value="1"/>
</dbReference>
<dbReference type="InterPro" id="IPR012610">
    <property type="entry name" value="SASP_SspH"/>
</dbReference>
<evidence type="ECO:0000313" key="5">
    <source>
        <dbReference type="Proteomes" id="UP000426246"/>
    </source>
</evidence>
<dbReference type="HAMAP" id="MF_00667">
    <property type="entry name" value="SspH"/>
    <property type="match status" value="1"/>
</dbReference>
<dbReference type="EMBL" id="CP034235">
    <property type="protein sequence ID" value="QGQ98148.1"/>
    <property type="molecule type" value="Genomic_DNA"/>
</dbReference>
<dbReference type="Pfam" id="PF08141">
    <property type="entry name" value="SspH"/>
    <property type="match status" value="1"/>
</dbReference>
<accession>A0A6B8RSE5</accession>
<evidence type="ECO:0000256" key="2">
    <source>
        <dbReference type="ARBA" id="ARBA00006573"/>
    </source>
</evidence>